<dbReference type="RefSeq" id="XP_010445495.1">
    <property type="nucleotide sequence ID" value="XM_010447193.1"/>
</dbReference>
<accession>A0ABM0USE6</accession>
<evidence type="ECO:0000256" key="1">
    <source>
        <dbReference type="SAM" id="MobiDB-lite"/>
    </source>
</evidence>
<sequence>MEANKISNMQIMDPTLIPDQIKTVCGKTFQFLICIARDNLAGTNDSYKVANVWEGNKFMEIGNEASENTIDQISLTHSEQASLMITNGTKPYETDHSSSPTPSSKRKTESTDPNIDQSSTSRKQCSNLSTDFTEDKGYYLTKDLNEVISCEDVDQGKP</sequence>
<dbReference type="Proteomes" id="UP000694864">
    <property type="component" value="Chromosome 11"/>
</dbReference>
<dbReference type="GeneID" id="104728166"/>
<reference evidence="3" key="2">
    <citation type="submission" date="2025-08" db="UniProtKB">
        <authorList>
            <consortium name="RefSeq"/>
        </authorList>
    </citation>
    <scope>IDENTIFICATION</scope>
    <source>
        <tissue evidence="3">Leaf</tissue>
    </source>
</reference>
<keyword evidence="2" id="KW-1185">Reference proteome</keyword>
<organism evidence="2 3">
    <name type="scientific">Camelina sativa</name>
    <name type="common">False flax</name>
    <name type="synonym">Myagrum sativum</name>
    <dbReference type="NCBI Taxonomy" id="90675"/>
    <lineage>
        <taxon>Eukaryota</taxon>
        <taxon>Viridiplantae</taxon>
        <taxon>Streptophyta</taxon>
        <taxon>Embryophyta</taxon>
        <taxon>Tracheophyta</taxon>
        <taxon>Spermatophyta</taxon>
        <taxon>Magnoliopsida</taxon>
        <taxon>eudicotyledons</taxon>
        <taxon>Gunneridae</taxon>
        <taxon>Pentapetalae</taxon>
        <taxon>rosids</taxon>
        <taxon>malvids</taxon>
        <taxon>Brassicales</taxon>
        <taxon>Brassicaceae</taxon>
        <taxon>Camelineae</taxon>
        <taxon>Camelina</taxon>
    </lineage>
</organism>
<name>A0ABM0USE6_CAMSA</name>
<proteinExistence type="predicted"/>
<reference evidence="2" key="1">
    <citation type="journal article" date="2014" name="Nat. Commun.">
        <title>The emerging biofuel crop Camelina sativa retains a highly undifferentiated hexaploid genome structure.</title>
        <authorList>
            <person name="Kagale S."/>
            <person name="Koh C."/>
            <person name="Nixon J."/>
            <person name="Bollina V."/>
            <person name="Clarke W.E."/>
            <person name="Tuteja R."/>
            <person name="Spillane C."/>
            <person name="Robinson S.J."/>
            <person name="Links M.G."/>
            <person name="Clarke C."/>
            <person name="Higgins E.E."/>
            <person name="Huebert T."/>
            <person name="Sharpe A.G."/>
            <person name="Parkin I.A."/>
        </authorList>
    </citation>
    <scope>NUCLEOTIDE SEQUENCE [LARGE SCALE GENOMIC DNA]</scope>
    <source>
        <strain evidence="2">cv. DH55</strain>
    </source>
</reference>
<feature type="region of interest" description="Disordered" evidence="1">
    <location>
        <begin position="83"/>
        <end position="128"/>
    </location>
</feature>
<evidence type="ECO:0000313" key="2">
    <source>
        <dbReference type="Proteomes" id="UP000694864"/>
    </source>
</evidence>
<gene>
    <name evidence="3" type="primary">LOC104728166</name>
</gene>
<protein>
    <submittedName>
        <fullName evidence="3">Uncharacterized protein LOC104728166</fullName>
    </submittedName>
</protein>
<evidence type="ECO:0000313" key="3">
    <source>
        <dbReference type="RefSeq" id="XP_010445495.1"/>
    </source>
</evidence>
<feature type="compositionally biased region" description="Polar residues" evidence="1">
    <location>
        <begin position="112"/>
        <end position="128"/>
    </location>
</feature>